<dbReference type="FunFam" id="1.20.1250.20:FF:000090">
    <property type="entry name" value="MFS sugar transporter, putative"/>
    <property type="match status" value="1"/>
</dbReference>
<dbReference type="HOGENOM" id="CLU_001265_30_3_1"/>
<feature type="transmembrane region" description="Helical" evidence="9">
    <location>
        <begin position="177"/>
        <end position="198"/>
    </location>
</feature>
<evidence type="ECO:0000256" key="8">
    <source>
        <dbReference type="SAM" id="MobiDB-lite"/>
    </source>
</evidence>
<protein>
    <recommendedName>
        <fullName evidence="10">Major facilitator superfamily (MFS) profile domain-containing protein</fullName>
    </recommendedName>
</protein>
<dbReference type="PROSITE" id="PS50850">
    <property type="entry name" value="MFS"/>
    <property type="match status" value="1"/>
</dbReference>
<feature type="domain" description="Major facilitator superfamily (MFS) profile" evidence="10">
    <location>
        <begin position="19"/>
        <end position="453"/>
    </location>
</feature>
<evidence type="ECO:0000313" key="12">
    <source>
        <dbReference type="Proteomes" id="UP000054342"/>
    </source>
</evidence>
<evidence type="ECO:0000256" key="4">
    <source>
        <dbReference type="ARBA" id="ARBA00022692"/>
    </source>
</evidence>
<dbReference type="GO" id="GO:0005351">
    <property type="term" value="F:carbohydrate:proton symporter activity"/>
    <property type="evidence" value="ECO:0007669"/>
    <property type="project" value="TreeGrafter"/>
</dbReference>
<dbReference type="InterPro" id="IPR003663">
    <property type="entry name" value="Sugar/inositol_transpt"/>
</dbReference>
<feature type="transmembrane region" description="Helical" evidence="9">
    <location>
        <begin position="12"/>
        <end position="32"/>
    </location>
</feature>
<dbReference type="RefSeq" id="XP_013318974.1">
    <property type="nucleotide sequence ID" value="XM_013463520.1"/>
</dbReference>
<comment type="similarity">
    <text evidence="2 7">Belongs to the major facilitator superfamily. Sugar transporter (TC 2.A.1.1) family.</text>
</comment>
<evidence type="ECO:0000256" key="7">
    <source>
        <dbReference type="RuleBase" id="RU003346"/>
    </source>
</evidence>
<evidence type="ECO:0000256" key="3">
    <source>
        <dbReference type="ARBA" id="ARBA00022448"/>
    </source>
</evidence>
<keyword evidence="6 9" id="KW-0472">Membrane</keyword>
<evidence type="ECO:0000313" key="11">
    <source>
        <dbReference type="EMBL" id="KIW58390.1"/>
    </source>
</evidence>
<dbReference type="PROSITE" id="PS00216">
    <property type="entry name" value="SUGAR_TRANSPORT_1"/>
    <property type="match status" value="1"/>
</dbReference>
<name>A0A0D2EUF5_9EURO</name>
<feature type="transmembrane region" description="Helical" evidence="9">
    <location>
        <begin position="88"/>
        <end position="107"/>
    </location>
</feature>
<dbReference type="GeneID" id="25324821"/>
<feature type="transmembrane region" description="Helical" evidence="9">
    <location>
        <begin position="52"/>
        <end position="76"/>
    </location>
</feature>
<feature type="transmembrane region" description="Helical" evidence="9">
    <location>
        <begin position="333"/>
        <end position="354"/>
    </location>
</feature>
<feature type="compositionally biased region" description="Basic and acidic residues" evidence="8">
    <location>
        <begin position="496"/>
        <end position="513"/>
    </location>
</feature>
<dbReference type="InterPro" id="IPR005829">
    <property type="entry name" value="Sugar_transporter_CS"/>
</dbReference>
<feature type="transmembrane region" description="Helical" evidence="9">
    <location>
        <begin position="145"/>
        <end position="165"/>
    </location>
</feature>
<dbReference type="AlphaFoldDB" id="A0A0D2EUF5"/>
<evidence type="ECO:0000256" key="6">
    <source>
        <dbReference type="ARBA" id="ARBA00023136"/>
    </source>
</evidence>
<dbReference type="Pfam" id="PF00083">
    <property type="entry name" value="Sugar_tr"/>
    <property type="match status" value="1"/>
</dbReference>
<feature type="transmembrane region" description="Helical" evidence="9">
    <location>
        <begin position="113"/>
        <end position="133"/>
    </location>
</feature>
<dbReference type="EMBL" id="KN847318">
    <property type="protein sequence ID" value="KIW58390.1"/>
    <property type="molecule type" value="Genomic_DNA"/>
</dbReference>
<evidence type="ECO:0000259" key="10">
    <source>
        <dbReference type="PROSITE" id="PS50850"/>
    </source>
</evidence>
<dbReference type="SUPFAM" id="SSF103473">
    <property type="entry name" value="MFS general substrate transporter"/>
    <property type="match status" value="1"/>
</dbReference>
<dbReference type="PROSITE" id="PS00217">
    <property type="entry name" value="SUGAR_TRANSPORT_2"/>
    <property type="match status" value="1"/>
</dbReference>
<evidence type="ECO:0000256" key="2">
    <source>
        <dbReference type="ARBA" id="ARBA00010992"/>
    </source>
</evidence>
<dbReference type="InterPro" id="IPR020846">
    <property type="entry name" value="MFS_dom"/>
</dbReference>
<evidence type="ECO:0000256" key="1">
    <source>
        <dbReference type="ARBA" id="ARBA00004141"/>
    </source>
</evidence>
<dbReference type="GO" id="GO:0016020">
    <property type="term" value="C:membrane"/>
    <property type="evidence" value="ECO:0007669"/>
    <property type="project" value="UniProtKB-SubCell"/>
</dbReference>
<feature type="transmembrane region" description="Helical" evidence="9">
    <location>
        <begin position="361"/>
        <end position="381"/>
    </location>
</feature>
<dbReference type="PANTHER" id="PTHR48022">
    <property type="entry name" value="PLASTIDIC GLUCOSE TRANSPORTER 4"/>
    <property type="match status" value="1"/>
</dbReference>
<proteinExistence type="inferred from homology"/>
<dbReference type="NCBIfam" id="TIGR00879">
    <property type="entry name" value="SP"/>
    <property type="match status" value="1"/>
</dbReference>
<feature type="transmembrane region" description="Helical" evidence="9">
    <location>
        <begin position="401"/>
        <end position="419"/>
    </location>
</feature>
<dbReference type="InterPro" id="IPR036259">
    <property type="entry name" value="MFS_trans_sf"/>
</dbReference>
<dbReference type="OrthoDB" id="6133115at2759"/>
<evidence type="ECO:0000256" key="5">
    <source>
        <dbReference type="ARBA" id="ARBA00022989"/>
    </source>
</evidence>
<accession>A0A0D2EUF5</accession>
<dbReference type="InterPro" id="IPR050360">
    <property type="entry name" value="MFS_Sugar_Transporters"/>
</dbReference>
<keyword evidence="12" id="KW-1185">Reference proteome</keyword>
<dbReference type="Gene3D" id="1.20.1250.20">
    <property type="entry name" value="MFS general substrate transporter like domains"/>
    <property type="match status" value="1"/>
</dbReference>
<feature type="transmembrane region" description="Helical" evidence="9">
    <location>
        <begin position="305"/>
        <end position="327"/>
    </location>
</feature>
<dbReference type="Proteomes" id="UP000054342">
    <property type="component" value="Unassembled WGS sequence"/>
</dbReference>
<feature type="region of interest" description="Disordered" evidence="8">
    <location>
        <begin position="496"/>
        <end position="534"/>
    </location>
</feature>
<dbReference type="PRINTS" id="PR00171">
    <property type="entry name" value="SUGRTRNSPORT"/>
</dbReference>
<keyword evidence="3 7" id="KW-0813">Transport</keyword>
<sequence length="534" mass="59346">MSNKLGLPGLKGTPLITAITSVCSAAFLLFGYDQGVMSGVVISDYWLHEMGNPSTVMVGTIVALYDVGAVFGAIGAAMTAERLGRKRALIFGTVLLIIGSVLMGSCYERIQMMFGRVFTGLGIGYITSVAPVYQSEVCLPTQRGWHLCCQLTTLLFGLMLAYWMNYAFYFQPGQLQWRFPLLFQIVPAIYIIVVTVFLPETPRWLMLHETSPERGTHVLSKLRNAPIDHPSVQKEKEEILMAVQMELQEEGSWKDLFRDGGVSAHKRFWLAVGIQFMQQTSGINIVSYYAPTIFQQSLGMTQERALFVGGFLQIWYILASFLTWYMIDSVGRRRLFISMAIGMCVVLVAEAICVANGGFHAGIAAVFFVFAFEGCFTWGWMATSWVYPAEILPLKIRAKGMGLAAAADFLGNFVVVEITPPALKNIGYKTYIIFAVLNIVTATVCFFFYPETSGLSLEHIDMLFVEDAAESANEKKGLNRFKWKIVPRAWAAVRRAREERKGAKESGDGRGEMGETTETFEKSGTTSLAHVEKN</sequence>
<reference evidence="11 12" key="1">
    <citation type="submission" date="2015-01" db="EMBL/GenBank/DDBJ databases">
        <title>The Genome Sequence of Exophiala xenobiotica CBS118157.</title>
        <authorList>
            <consortium name="The Broad Institute Genomics Platform"/>
            <person name="Cuomo C."/>
            <person name="de Hoog S."/>
            <person name="Gorbushina A."/>
            <person name="Stielow B."/>
            <person name="Teixiera M."/>
            <person name="Abouelleil A."/>
            <person name="Chapman S.B."/>
            <person name="Priest M."/>
            <person name="Young S.K."/>
            <person name="Wortman J."/>
            <person name="Nusbaum C."/>
            <person name="Birren B."/>
        </authorList>
    </citation>
    <scope>NUCLEOTIDE SEQUENCE [LARGE SCALE GENOMIC DNA]</scope>
    <source>
        <strain evidence="11 12">CBS 118157</strain>
    </source>
</reference>
<comment type="subcellular location">
    <subcellularLocation>
        <location evidence="1">Membrane</location>
        <topology evidence="1">Multi-pass membrane protein</topology>
    </subcellularLocation>
</comment>
<feature type="transmembrane region" description="Helical" evidence="9">
    <location>
        <begin position="431"/>
        <end position="449"/>
    </location>
</feature>
<evidence type="ECO:0000256" key="9">
    <source>
        <dbReference type="SAM" id="Phobius"/>
    </source>
</evidence>
<dbReference type="InterPro" id="IPR005828">
    <property type="entry name" value="MFS_sugar_transport-like"/>
</dbReference>
<gene>
    <name evidence="11" type="ORF">PV05_02913</name>
</gene>
<keyword evidence="5 9" id="KW-1133">Transmembrane helix</keyword>
<organism evidence="11 12">
    <name type="scientific">Exophiala xenobiotica</name>
    <dbReference type="NCBI Taxonomy" id="348802"/>
    <lineage>
        <taxon>Eukaryota</taxon>
        <taxon>Fungi</taxon>
        <taxon>Dikarya</taxon>
        <taxon>Ascomycota</taxon>
        <taxon>Pezizomycotina</taxon>
        <taxon>Eurotiomycetes</taxon>
        <taxon>Chaetothyriomycetidae</taxon>
        <taxon>Chaetothyriales</taxon>
        <taxon>Herpotrichiellaceae</taxon>
        <taxon>Exophiala</taxon>
    </lineage>
</organism>
<keyword evidence="4 9" id="KW-0812">Transmembrane</keyword>
<dbReference type="PANTHER" id="PTHR48022:SF28">
    <property type="entry name" value="MAJOR FACILITATOR SUPERFAMILY (MFS) PROFILE DOMAIN-CONTAINING PROTEIN-RELATED"/>
    <property type="match status" value="1"/>
</dbReference>